<accession>A0A2S2CTM8</accession>
<sequence length="226" mass="24954">MPPPLAIRAAGAATGVAFFDFDGTLIHGDSLLMFVGEVIGRHRARLAFADALRSGMHRHVRGRGPGVDFPGSVKTILLKRTLRGLPLADAQAAAERLARRIRWHEPLLETLRTHLREGRRVVVATGALDVYMPTLLRGLEVDDLLATGMEVVDGHLTGRLSTGNCVRLDKAQRVKAWIEQHGPFAETWGYGNRPSDLPMLSILDRGVVVTIKKFQKRRPDHLQISV</sequence>
<dbReference type="InterPro" id="IPR036412">
    <property type="entry name" value="HAD-like_sf"/>
</dbReference>
<dbReference type="NCBIfam" id="TIGR01488">
    <property type="entry name" value="HAD-SF-IB"/>
    <property type="match status" value="1"/>
</dbReference>
<dbReference type="GO" id="GO:0046872">
    <property type="term" value="F:metal ion binding"/>
    <property type="evidence" value="ECO:0007669"/>
    <property type="project" value="UniProtKB-KW"/>
</dbReference>
<name>A0A2S2CTM8_9PROT</name>
<dbReference type="Gene3D" id="3.40.50.1000">
    <property type="entry name" value="HAD superfamily/HAD-like"/>
    <property type="match status" value="1"/>
</dbReference>
<dbReference type="KEGG" id="azz:DEW08_18050"/>
<dbReference type="InterPro" id="IPR006385">
    <property type="entry name" value="HAD_hydro_SerB1"/>
</dbReference>
<reference evidence="5" key="1">
    <citation type="submission" date="2018-05" db="EMBL/GenBank/DDBJ databases">
        <title>Azospirillum thermophila sp. nov., a novel isolated from hot spring.</title>
        <authorList>
            <person name="Zhao Z."/>
        </authorList>
    </citation>
    <scope>NUCLEOTIDE SEQUENCE [LARGE SCALE GENOMIC DNA]</scope>
    <source>
        <strain evidence="5">CFH 70021</strain>
    </source>
</reference>
<evidence type="ECO:0000256" key="1">
    <source>
        <dbReference type="ARBA" id="ARBA00022723"/>
    </source>
</evidence>
<evidence type="ECO:0000313" key="5">
    <source>
        <dbReference type="Proteomes" id="UP000245629"/>
    </source>
</evidence>
<dbReference type="GO" id="GO:0016787">
    <property type="term" value="F:hydrolase activity"/>
    <property type="evidence" value="ECO:0007669"/>
    <property type="project" value="UniProtKB-KW"/>
</dbReference>
<dbReference type="Pfam" id="PF12710">
    <property type="entry name" value="HAD"/>
    <property type="match status" value="1"/>
</dbReference>
<evidence type="ECO:0000256" key="3">
    <source>
        <dbReference type="ARBA" id="ARBA00022842"/>
    </source>
</evidence>
<keyword evidence="1" id="KW-0479">Metal-binding</keyword>
<dbReference type="Proteomes" id="UP000245629">
    <property type="component" value="Chromosome 2"/>
</dbReference>
<evidence type="ECO:0000256" key="2">
    <source>
        <dbReference type="ARBA" id="ARBA00022801"/>
    </source>
</evidence>
<dbReference type="Gene3D" id="1.20.1440.100">
    <property type="entry name" value="SG protein - dephosphorylation function"/>
    <property type="match status" value="1"/>
</dbReference>
<keyword evidence="5" id="KW-1185">Reference proteome</keyword>
<dbReference type="EMBL" id="CP029353">
    <property type="protein sequence ID" value="AWK87836.1"/>
    <property type="molecule type" value="Genomic_DNA"/>
</dbReference>
<dbReference type="SUPFAM" id="SSF56784">
    <property type="entry name" value="HAD-like"/>
    <property type="match status" value="1"/>
</dbReference>
<proteinExistence type="predicted"/>
<keyword evidence="2 4" id="KW-0378">Hydrolase</keyword>
<dbReference type="InterPro" id="IPR050582">
    <property type="entry name" value="HAD-like_SerB"/>
</dbReference>
<organism evidence="4 5">
    <name type="scientific">Azospirillum thermophilum</name>
    <dbReference type="NCBI Taxonomy" id="2202148"/>
    <lineage>
        <taxon>Bacteria</taxon>
        <taxon>Pseudomonadati</taxon>
        <taxon>Pseudomonadota</taxon>
        <taxon>Alphaproteobacteria</taxon>
        <taxon>Rhodospirillales</taxon>
        <taxon>Azospirillaceae</taxon>
        <taxon>Azospirillum</taxon>
    </lineage>
</organism>
<dbReference type="RefSeq" id="WP_109329473.1">
    <property type="nucleotide sequence ID" value="NZ_CP029353.1"/>
</dbReference>
<dbReference type="InterPro" id="IPR023214">
    <property type="entry name" value="HAD_sf"/>
</dbReference>
<keyword evidence="3" id="KW-0460">Magnesium</keyword>
<dbReference type="AlphaFoldDB" id="A0A2S2CTM8"/>
<dbReference type="NCBIfam" id="TIGR01490">
    <property type="entry name" value="HAD-SF-IB-hyp1"/>
    <property type="match status" value="1"/>
</dbReference>
<gene>
    <name evidence="4" type="ORF">DEW08_18050</name>
</gene>
<dbReference type="PANTHER" id="PTHR43344">
    <property type="entry name" value="PHOSPHOSERINE PHOSPHATASE"/>
    <property type="match status" value="1"/>
</dbReference>
<evidence type="ECO:0000313" key="4">
    <source>
        <dbReference type="EMBL" id="AWK87836.1"/>
    </source>
</evidence>
<dbReference type="OrthoDB" id="9794212at2"/>
<protein>
    <submittedName>
        <fullName evidence="4">HAD-IB family hydrolase</fullName>
    </submittedName>
</protein>
<dbReference type="PANTHER" id="PTHR43344:SF13">
    <property type="entry name" value="PHOSPHATASE RV3661-RELATED"/>
    <property type="match status" value="1"/>
</dbReference>